<sequence length="73" mass="8447">MANDAHQRGWKASVCPVEFGCRGFVATSTVKLLKELGIHCQTLCQTNREVEDTAEHCSWWLWLRRKDTSWAPR</sequence>
<protein>
    <submittedName>
        <fullName evidence="1">Uncharacterized protein</fullName>
    </submittedName>
</protein>
<evidence type="ECO:0000313" key="2">
    <source>
        <dbReference type="Proteomes" id="UP001558613"/>
    </source>
</evidence>
<name>A0ABR3NZX5_9TELE</name>
<organism evidence="1 2">
    <name type="scientific">Cirrhinus molitorella</name>
    <name type="common">mud carp</name>
    <dbReference type="NCBI Taxonomy" id="172907"/>
    <lineage>
        <taxon>Eukaryota</taxon>
        <taxon>Metazoa</taxon>
        <taxon>Chordata</taxon>
        <taxon>Craniata</taxon>
        <taxon>Vertebrata</taxon>
        <taxon>Euteleostomi</taxon>
        <taxon>Actinopterygii</taxon>
        <taxon>Neopterygii</taxon>
        <taxon>Teleostei</taxon>
        <taxon>Ostariophysi</taxon>
        <taxon>Cypriniformes</taxon>
        <taxon>Cyprinidae</taxon>
        <taxon>Labeoninae</taxon>
        <taxon>Labeonini</taxon>
        <taxon>Cirrhinus</taxon>
    </lineage>
</organism>
<gene>
    <name evidence="1" type="ORF">QQF64_001388</name>
</gene>
<reference evidence="1 2" key="1">
    <citation type="submission" date="2023-09" db="EMBL/GenBank/DDBJ databases">
        <authorList>
            <person name="Wang M."/>
        </authorList>
    </citation>
    <scope>NUCLEOTIDE SEQUENCE [LARGE SCALE GENOMIC DNA]</scope>
    <source>
        <strain evidence="1">GT-2023</strain>
        <tissue evidence="1">Liver</tissue>
    </source>
</reference>
<keyword evidence="2" id="KW-1185">Reference proteome</keyword>
<dbReference type="Proteomes" id="UP001558613">
    <property type="component" value="Unassembled WGS sequence"/>
</dbReference>
<dbReference type="EMBL" id="JAYMGO010000001">
    <property type="protein sequence ID" value="KAL1282585.1"/>
    <property type="molecule type" value="Genomic_DNA"/>
</dbReference>
<accession>A0ABR3NZX5</accession>
<comment type="caution">
    <text evidence="1">The sequence shown here is derived from an EMBL/GenBank/DDBJ whole genome shotgun (WGS) entry which is preliminary data.</text>
</comment>
<proteinExistence type="predicted"/>
<evidence type="ECO:0000313" key="1">
    <source>
        <dbReference type="EMBL" id="KAL1282585.1"/>
    </source>
</evidence>